<dbReference type="RefSeq" id="XP_030546916.2">
    <property type="nucleotide sequence ID" value="XM_030691056.2"/>
</dbReference>
<reference evidence="15" key="2">
    <citation type="submission" date="2025-08" db="UniProtKB">
        <authorList>
            <consortium name="RefSeq"/>
        </authorList>
    </citation>
    <scope>IDENTIFICATION</scope>
    <source>
        <tissue evidence="15">Leaf</tissue>
    </source>
</reference>
<evidence type="ECO:0000256" key="7">
    <source>
        <dbReference type="ARBA" id="ARBA00022723"/>
    </source>
</evidence>
<dbReference type="Pfam" id="PF00180">
    <property type="entry name" value="Iso_dh"/>
    <property type="match status" value="1"/>
</dbReference>
<comment type="cofactor">
    <cofactor evidence="12">
        <name>Mg(2+)</name>
        <dbReference type="ChEBI" id="CHEBI:18420"/>
    </cofactor>
    <cofactor evidence="12">
        <name>Mn(2+)</name>
        <dbReference type="ChEBI" id="CHEBI:29035"/>
    </cofactor>
    <text evidence="12">Binds 1 Mg(2+) or Mn(2+) ion per subunit.</text>
</comment>
<keyword evidence="14" id="KW-1185">Reference proteome</keyword>
<evidence type="ECO:0000259" key="13">
    <source>
        <dbReference type="SMART" id="SM01329"/>
    </source>
</evidence>
<evidence type="ECO:0000256" key="12">
    <source>
        <dbReference type="RuleBase" id="RU004445"/>
    </source>
</evidence>
<dbReference type="SMART" id="SM01329">
    <property type="entry name" value="Iso_dh"/>
    <property type="match status" value="1"/>
</dbReference>
<keyword evidence="9" id="KW-0560">Oxidoreductase</keyword>
<evidence type="ECO:0000256" key="9">
    <source>
        <dbReference type="ARBA" id="ARBA00023002"/>
    </source>
</evidence>
<keyword evidence="5 12" id="KW-0432">Leucine biosynthesis</keyword>
<dbReference type="NCBIfam" id="TIGR00169">
    <property type="entry name" value="leuB"/>
    <property type="match status" value="1"/>
</dbReference>
<dbReference type="EC" id="1.1.1.85" evidence="4 12"/>
<evidence type="ECO:0000256" key="3">
    <source>
        <dbReference type="ARBA" id="ARBA00011738"/>
    </source>
</evidence>
<dbReference type="GO" id="GO:0051287">
    <property type="term" value="F:NAD binding"/>
    <property type="evidence" value="ECO:0007669"/>
    <property type="project" value="InterPro"/>
</dbReference>
<dbReference type="InterPro" id="IPR004429">
    <property type="entry name" value="Isopropylmalate_DH"/>
</dbReference>
<keyword evidence="10 12" id="KW-0520">NAD</keyword>
<gene>
    <name evidence="15" type="primary">LOC115752730</name>
</gene>
<evidence type="ECO:0000313" key="15">
    <source>
        <dbReference type="RefSeq" id="XP_030546916.2"/>
    </source>
</evidence>
<comment type="subunit">
    <text evidence="3 12">Homodimer.</text>
</comment>
<evidence type="ECO:0000313" key="14">
    <source>
        <dbReference type="Proteomes" id="UP000827889"/>
    </source>
</evidence>
<dbReference type="GO" id="GO:0003862">
    <property type="term" value="F:3-isopropylmalate dehydrogenase activity"/>
    <property type="evidence" value="ECO:0007669"/>
    <property type="project" value="UniProtKB-EC"/>
</dbReference>
<dbReference type="InterPro" id="IPR024084">
    <property type="entry name" value="IsoPropMal-DH-like_dom"/>
</dbReference>
<evidence type="ECO:0000256" key="11">
    <source>
        <dbReference type="ARBA" id="ARBA00023304"/>
    </source>
</evidence>
<protein>
    <recommendedName>
        <fullName evidence="4 12">3-isopropylmalate dehydrogenase</fullName>
        <ecNumber evidence="4 12">1.1.1.85</ecNumber>
    </recommendedName>
</protein>
<dbReference type="Proteomes" id="UP000827889">
    <property type="component" value="Chromosome 2"/>
</dbReference>
<dbReference type="GO" id="GO:0009098">
    <property type="term" value="P:L-leucine biosynthetic process"/>
    <property type="evidence" value="ECO:0007669"/>
    <property type="project" value="UniProtKB-UniPathway"/>
</dbReference>
<dbReference type="SUPFAM" id="SSF53659">
    <property type="entry name" value="Isocitrate/Isopropylmalate dehydrogenase-like"/>
    <property type="match status" value="1"/>
</dbReference>
<comment type="similarity">
    <text evidence="2">Belongs to the isocitrate and isopropylmalate dehydrogenases family.</text>
</comment>
<dbReference type="HAMAP" id="MF_01033">
    <property type="entry name" value="LeuB_type1"/>
    <property type="match status" value="1"/>
</dbReference>
<dbReference type="GeneID" id="115752730"/>
<organism evidence="14 15">
    <name type="scientific">Rhodamnia argentea</name>
    <dbReference type="NCBI Taxonomy" id="178133"/>
    <lineage>
        <taxon>Eukaryota</taxon>
        <taxon>Viridiplantae</taxon>
        <taxon>Streptophyta</taxon>
        <taxon>Embryophyta</taxon>
        <taxon>Tracheophyta</taxon>
        <taxon>Spermatophyta</taxon>
        <taxon>Magnoliopsida</taxon>
        <taxon>eudicotyledons</taxon>
        <taxon>Gunneridae</taxon>
        <taxon>Pentapetalae</taxon>
        <taxon>rosids</taxon>
        <taxon>malvids</taxon>
        <taxon>Myrtales</taxon>
        <taxon>Myrtaceae</taxon>
        <taxon>Myrtoideae</taxon>
        <taxon>Myrteae</taxon>
        <taxon>Australasian group</taxon>
        <taxon>Rhodamnia</taxon>
    </lineage>
</organism>
<evidence type="ECO:0000256" key="10">
    <source>
        <dbReference type="ARBA" id="ARBA00023027"/>
    </source>
</evidence>
<reference evidence="14" key="1">
    <citation type="submission" date="2025-05" db="UniProtKB">
        <authorList>
            <consortium name="RefSeq"/>
        </authorList>
    </citation>
    <scope>NUCLEOTIDE SEQUENCE [LARGE SCALE GENOMIC DNA]</scope>
</reference>
<sequence>MASLQLNFKSLRAPFRHHNAAIPKQCPPKVGRIRCGASTPTRRYSITLLPGDGIGPEVISVAKGVLSLAGSLEGIEFGFEEMPMGGAALDLTGVPLPDETLATARQSDAVLLGAIGGYKWDNNEKHLKPETGLLQLREGLKVFANLRPATVLPQLVDASTLKKEVAEGVDLMVVRELTGGIYFGKPRGFSSNQNGEEIGFNTEVYATSEIDRIARVAFETARKRHGKLCSVDKANVLEASMLWRRRVTAIALEYPDVELTHMYVDNAAMQLVRNPKQFDTIVTNNIFGDILSDEASMITGSIGMLPSASLAAKGPGLFEPIHGSAPDIAGQDKANPLATVLSAAMLLKYGLGEKDAAERIEAAVLDTLSRGFRTGDIYSDGNTLVGCKQMGEEVLKSVESEVLATV</sequence>
<dbReference type="PROSITE" id="PS00470">
    <property type="entry name" value="IDH_IMDH"/>
    <property type="match status" value="1"/>
</dbReference>
<evidence type="ECO:0000256" key="2">
    <source>
        <dbReference type="ARBA" id="ARBA00007769"/>
    </source>
</evidence>
<accession>A0A8B8QIG2</accession>
<dbReference type="KEGG" id="rarg:115752730"/>
<dbReference type="PANTHER" id="PTHR42979:SF1">
    <property type="entry name" value="3-ISOPROPYLMALATE DEHYDROGENASE"/>
    <property type="match status" value="1"/>
</dbReference>
<comment type="function">
    <text evidence="12">Catalyzes the oxidation of 3-carboxy-2-hydroxy-4-methylpentanoate (3-isopropylmalate) to 3-carboxy-4-methyl-2-oxopentanoate. The product decarboxylates to 4-methyl-2 oxopentanoate.</text>
</comment>
<comment type="pathway">
    <text evidence="12">Amino-acid biosynthesis; L-leucine biosynthesis; L-leucine from 3-methyl-2-oxobutanoate: step 3/4.</text>
</comment>
<dbReference type="UniPathway" id="UPA00048">
    <property type="reaction ID" value="UER00072"/>
</dbReference>
<evidence type="ECO:0000256" key="5">
    <source>
        <dbReference type="ARBA" id="ARBA00022430"/>
    </source>
</evidence>
<comment type="cofactor">
    <cofactor evidence="1">
        <name>Mn(2+)</name>
        <dbReference type="ChEBI" id="CHEBI:29035"/>
    </cofactor>
</comment>
<evidence type="ECO:0000256" key="8">
    <source>
        <dbReference type="ARBA" id="ARBA00022842"/>
    </source>
</evidence>
<keyword evidence="8" id="KW-0460">Magnesium</keyword>
<keyword evidence="7 12" id="KW-0479">Metal-binding</keyword>
<dbReference type="GO" id="GO:0000287">
    <property type="term" value="F:magnesium ion binding"/>
    <property type="evidence" value="ECO:0007669"/>
    <property type="project" value="InterPro"/>
</dbReference>
<keyword evidence="11 12" id="KW-0100">Branched-chain amino acid biosynthesis</keyword>
<dbReference type="PANTHER" id="PTHR42979">
    <property type="entry name" value="3-ISOPROPYLMALATE DEHYDROGENASE"/>
    <property type="match status" value="1"/>
</dbReference>
<evidence type="ECO:0000256" key="1">
    <source>
        <dbReference type="ARBA" id="ARBA00001936"/>
    </source>
</evidence>
<proteinExistence type="inferred from homology"/>
<name>A0A8B8QIG2_9MYRT</name>
<dbReference type="AlphaFoldDB" id="A0A8B8QIG2"/>
<evidence type="ECO:0000256" key="4">
    <source>
        <dbReference type="ARBA" id="ARBA00013101"/>
    </source>
</evidence>
<keyword evidence="6" id="KW-0028">Amino-acid biosynthesis</keyword>
<dbReference type="Gene3D" id="3.40.718.10">
    <property type="entry name" value="Isopropylmalate Dehydrogenase"/>
    <property type="match status" value="1"/>
</dbReference>
<feature type="domain" description="Isopropylmalate dehydrogenase-like" evidence="13">
    <location>
        <begin position="45"/>
        <end position="394"/>
    </location>
</feature>
<dbReference type="InterPro" id="IPR019818">
    <property type="entry name" value="IsoCit/isopropylmalate_DH_CS"/>
</dbReference>
<evidence type="ECO:0000256" key="6">
    <source>
        <dbReference type="ARBA" id="ARBA00022605"/>
    </source>
</evidence>
<comment type="catalytic activity">
    <reaction evidence="12">
        <text>(2R,3S)-3-isopropylmalate + NAD(+) = 4-methyl-2-oxopentanoate + CO2 + NADH</text>
        <dbReference type="Rhea" id="RHEA:32271"/>
        <dbReference type="ChEBI" id="CHEBI:16526"/>
        <dbReference type="ChEBI" id="CHEBI:17865"/>
        <dbReference type="ChEBI" id="CHEBI:35121"/>
        <dbReference type="ChEBI" id="CHEBI:57540"/>
        <dbReference type="ChEBI" id="CHEBI:57945"/>
        <dbReference type="EC" id="1.1.1.85"/>
    </reaction>
</comment>